<name>A0A937VZ00_UNCTE</name>
<dbReference type="PROSITE" id="PS51900">
    <property type="entry name" value="CB"/>
    <property type="match status" value="1"/>
</dbReference>
<evidence type="ECO:0000256" key="1">
    <source>
        <dbReference type="ARBA" id="ARBA00004496"/>
    </source>
</evidence>
<evidence type="ECO:0000256" key="10">
    <source>
        <dbReference type="HAMAP-Rule" id="MF_01808"/>
    </source>
</evidence>
<feature type="active site" evidence="10">
    <location>
        <position position="248"/>
    </location>
</feature>
<dbReference type="InterPro" id="IPR011931">
    <property type="entry name" value="Recomb_XerC"/>
</dbReference>
<comment type="similarity">
    <text evidence="2 10">Belongs to the 'phage' integrase family. XerC subfamily.</text>
</comment>
<feature type="active site" evidence="10">
    <location>
        <position position="175"/>
    </location>
</feature>
<evidence type="ECO:0000259" key="12">
    <source>
        <dbReference type="PROSITE" id="PS51898"/>
    </source>
</evidence>
<feature type="active site" description="O-(3'-phospho-DNA)-tyrosine intermediate" evidence="10">
    <location>
        <position position="280"/>
    </location>
</feature>
<comment type="subcellular location">
    <subcellularLocation>
        <location evidence="1 10">Cytoplasm</location>
    </subcellularLocation>
</comment>
<dbReference type="PANTHER" id="PTHR30349">
    <property type="entry name" value="PHAGE INTEGRASE-RELATED"/>
    <property type="match status" value="1"/>
</dbReference>
<keyword evidence="6 10" id="KW-0229">DNA integration</keyword>
<evidence type="ECO:0000256" key="2">
    <source>
        <dbReference type="ARBA" id="ARBA00006657"/>
    </source>
</evidence>
<evidence type="ECO:0000256" key="8">
    <source>
        <dbReference type="ARBA" id="ARBA00023172"/>
    </source>
</evidence>
<dbReference type="InterPro" id="IPR004107">
    <property type="entry name" value="Integrase_SAM-like_N"/>
</dbReference>
<keyword evidence="7 10" id="KW-0238">DNA-binding</keyword>
<evidence type="ECO:0000259" key="13">
    <source>
        <dbReference type="PROSITE" id="PS51900"/>
    </source>
</evidence>
<dbReference type="Pfam" id="PF00589">
    <property type="entry name" value="Phage_integrase"/>
    <property type="match status" value="1"/>
</dbReference>
<dbReference type="SUPFAM" id="SSF56349">
    <property type="entry name" value="DNA breaking-rejoining enzymes"/>
    <property type="match status" value="1"/>
</dbReference>
<dbReference type="Proteomes" id="UP000712673">
    <property type="component" value="Unassembled WGS sequence"/>
</dbReference>
<comment type="subunit">
    <text evidence="10">Forms a cyclic heterotetrameric complex composed of two molecules of XerC and two molecules of XerD.</text>
</comment>
<keyword evidence="3 10" id="KW-0963">Cytoplasm</keyword>
<evidence type="ECO:0000256" key="3">
    <source>
        <dbReference type="ARBA" id="ARBA00022490"/>
    </source>
</evidence>
<evidence type="ECO:0000256" key="5">
    <source>
        <dbReference type="ARBA" id="ARBA00022829"/>
    </source>
</evidence>
<dbReference type="CDD" id="cd00798">
    <property type="entry name" value="INT_XerDC_C"/>
    <property type="match status" value="1"/>
</dbReference>
<proteinExistence type="inferred from homology"/>
<organism evidence="14 15">
    <name type="scientific">Tectimicrobiota bacterium</name>
    <dbReference type="NCBI Taxonomy" id="2528274"/>
    <lineage>
        <taxon>Bacteria</taxon>
        <taxon>Pseudomonadati</taxon>
        <taxon>Nitrospinota/Tectimicrobiota group</taxon>
        <taxon>Candidatus Tectimicrobiota</taxon>
    </lineage>
</organism>
<dbReference type="InterPro" id="IPR011010">
    <property type="entry name" value="DNA_brk_join_enz"/>
</dbReference>
<dbReference type="GO" id="GO:0051301">
    <property type="term" value="P:cell division"/>
    <property type="evidence" value="ECO:0007669"/>
    <property type="project" value="UniProtKB-UniRule"/>
</dbReference>
<evidence type="ECO:0000313" key="14">
    <source>
        <dbReference type="EMBL" id="MBM3222322.1"/>
    </source>
</evidence>
<dbReference type="InterPro" id="IPR050090">
    <property type="entry name" value="Tyrosine_recombinase_XerCD"/>
</dbReference>
<evidence type="ECO:0000256" key="9">
    <source>
        <dbReference type="ARBA" id="ARBA00023306"/>
    </source>
</evidence>
<accession>A0A937VZ00</accession>
<dbReference type="NCBIfam" id="NF001399">
    <property type="entry name" value="PRK00283.1"/>
    <property type="match status" value="1"/>
</dbReference>
<dbReference type="InterPro" id="IPR044068">
    <property type="entry name" value="CB"/>
</dbReference>
<feature type="domain" description="Core-binding (CB)" evidence="13">
    <location>
        <begin position="1"/>
        <end position="89"/>
    </location>
</feature>
<gene>
    <name evidence="10 14" type="primary">xerC</name>
    <name evidence="14" type="ORF">FJZ47_00750</name>
</gene>
<dbReference type="PROSITE" id="PS51898">
    <property type="entry name" value="TYR_RECOMBINASE"/>
    <property type="match status" value="1"/>
</dbReference>
<dbReference type="InterPro" id="IPR010998">
    <property type="entry name" value="Integrase_recombinase_N"/>
</dbReference>
<reference evidence="14" key="1">
    <citation type="submission" date="2019-03" db="EMBL/GenBank/DDBJ databases">
        <title>Lake Tanganyika Metagenome-Assembled Genomes (MAGs).</title>
        <authorList>
            <person name="Tran P."/>
        </authorList>
    </citation>
    <scope>NUCLEOTIDE SEQUENCE</scope>
    <source>
        <strain evidence="14">K_DeepCast_65m_m2_066</strain>
    </source>
</reference>
<dbReference type="GO" id="GO:0005737">
    <property type="term" value="C:cytoplasm"/>
    <property type="evidence" value="ECO:0007669"/>
    <property type="project" value="UniProtKB-SubCell"/>
</dbReference>
<evidence type="ECO:0000256" key="6">
    <source>
        <dbReference type="ARBA" id="ARBA00022908"/>
    </source>
</evidence>
<keyword evidence="9 10" id="KW-0131">Cell cycle</keyword>
<dbReference type="GO" id="GO:0007059">
    <property type="term" value="P:chromosome segregation"/>
    <property type="evidence" value="ECO:0007669"/>
    <property type="project" value="UniProtKB-UniRule"/>
</dbReference>
<feature type="active site" evidence="10">
    <location>
        <position position="151"/>
    </location>
</feature>
<evidence type="ECO:0000256" key="11">
    <source>
        <dbReference type="NCBIfam" id="TIGR02224"/>
    </source>
</evidence>
<evidence type="ECO:0000256" key="4">
    <source>
        <dbReference type="ARBA" id="ARBA00022618"/>
    </source>
</evidence>
<dbReference type="InterPro" id="IPR023009">
    <property type="entry name" value="Tyrosine_recombinase_XerC/XerD"/>
</dbReference>
<dbReference type="EMBL" id="VGLS01000010">
    <property type="protein sequence ID" value="MBM3222322.1"/>
    <property type="molecule type" value="Genomic_DNA"/>
</dbReference>
<feature type="active site" evidence="10">
    <location>
        <position position="245"/>
    </location>
</feature>
<comment type="caution">
    <text evidence="14">The sequence shown here is derived from an EMBL/GenBank/DDBJ whole genome shotgun (WGS) entry which is preliminary data.</text>
</comment>
<dbReference type="GO" id="GO:0003677">
    <property type="term" value="F:DNA binding"/>
    <property type="evidence" value="ECO:0007669"/>
    <property type="project" value="UniProtKB-UniRule"/>
</dbReference>
<dbReference type="GO" id="GO:0009037">
    <property type="term" value="F:tyrosine-based site-specific recombinase activity"/>
    <property type="evidence" value="ECO:0007669"/>
    <property type="project" value="UniProtKB-UniRule"/>
</dbReference>
<dbReference type="SUPFAM" id="SSF47823">
    <property type="entry name" value="lambda integrase-like, N-terminal domain"/>
    <property type="match status" value="1"/>
</dbReference>
<evidence type="ECO:0000313" key="15">
    <source>
        <dbReference type="Proteomes" id="UP000712673"/>
    </source>
</evidence>
<dbReference type="NCBIfam" id="TIGR02224">
    <property type="entry name" value="recomb_XerC"/>
    <property type="match status" value="1"/>
</dbReference>
<dbReference type="AlphaFoldDB" id="A0A937VZ00"/>
<dbReference type="InterPro" id="IPR002104">
    <property type="entry name" value="Integrase_catalytic"/>
</dbReference>
<keyword evidence="5 10" id="KW-0159">Chromosome partition</keyword>
<keyword evidence="4 10" id="KW-0132">Cell division</keyword>
<dbReference type="NCBIfam" id="NF040815">
    <property type="entry name" value="recomb_XerA_Arch"/>
    <property type="match status" value="1"/>
</dbReference>
<dbReference type="HAMAP" id="MF_01808">
    <property type="entry name" value="Recomb_XerC_XerD"/>
    <property type="match status" value="1"/>
</dbReference>
<dbReference type="Pfam" id="PF02899">
    <property type="entry name" value="Phage_int_SAM_1"/>
    <property type="match status" value="1"/>
</dbReference>
<protein>
    <recommendedName>
        <fullName evidence="10 11">Tyrosine recombinase XerC</fullName>
    </recommendedName>
</protein>
<dbReference type="PANTHER" id="PTHR30349:SF41">
    <property type="entry name" value="INTEGRASE_RECOMBINASE PROTEIN MJ0367-RELATED"/>
    <property type="match status" value="1"/>
</dbReference>
<dbReference type="InterPro" id="IPR013762">
    <property type="entry name" value="Integrase-like_cat_sf"/>
</dbReference>
<keyword evidence="8 10" id="KW-0233">DNA recombination</keyword>
<feature type="domain" description="Tyr recombinase" evidence="12">
    <location>
        <begin position="110"/>
        <end position="293"/>
    </location>
</feature>
<comment type="function">
    <text evidence="10">Site-specific tyrosine recombinase, which acts by catalyzing the cutting and rejoining of the recombining DNA molecules. The XerC-XerD complex is essential to convert dimers of the bacterial chromosome into monomers to permit their segregation at cell division. It also contributes to the segregational stability of plasmids.</text>
</comment>
<dbReference type="Gene3D" id="1.10.443.10">
    <property type="entry name" value="Intergrase catalytic core"/>
    <property type="match status" value="1"/>
</dbReference>
<evidence type="ECO:0000256" key="7">
    <source>
        <dbReference type="ARBA" id="ARBA00023125"/>
    </source>
</evidence>
<feature type="active site" evidence="10">
    <location>
        <position position="271"/>
    </location>
</feature>
<dbReference type="Gene3D" id="1.10.150.130">
    <property type="match status" value="1"/>
</dbReference>
<dbReference type="GO" id="GO:0006313">
    <property type="term" value="P:DNA transposition"/>
    <property type="evidence" value="ECO:0007669"/>
    <property type="project" value="UniProtKB-UniRule"/>
</dbReference>
<sequence length="306" mass="34155">MDTLLAAFHTHLEIERQASPHTLRNYMSDLQQFVHFAQNRLGQNAALTPTQVDAALIRAFLSTLHQQGVGHSTLARKLASLRSFFHFLQQRGAVQENVTTQLPLPKLRRPLPNVLPIDQVFALLDTAVAPATALSLRDQALLELLYASGMRVSELVALDLHDVDLQGGTVRVQGKGRRERQVFFGQTAAQALRAYLAQRRSAPPGQETQALFVNHRGGRLTTRGVQLLIKKHCQRTGLPARTSPHTMRHAFATHLLDNGADLRAIQELLGHQQLSTTQKYTHVSTDRMLEVYDKAHPRARRPQGTP</sequence>